<dbReference type="KEGG" id="knv:Pan216_27770"/>
<evidence type="ECO:0000313" key="1">
    <source>
        <dbReference type="EMBL" id="QDU61912.1"/>
    </source>
</evidence>
<dbReference type="PANTHER" id="PTHR12993:SF30">
    <property type="entry name" value="N-ACETYL-ALPHA-D-GLUCOSAMINYL L-MALATE DEACETYLASE 1"/>
    <property type="match status" value="1"/>
</dbReference>
<sequence>MTKRAFAVVAHPDDIEFVMAGTLLRLGEAGYELHYMNVSNGCCGSNDLDRETIARIRTEEAKAAAKILGAIFHEPISEDLEIFYDRPTLRKLGSVMRNVAPDLLLLHSPVDYMVDHENACKLAVTAAFSRGMKNFPVDPPREPVGNPLTIYHAQPHGNKDPLGKPVTPTHYVDVSSVIETKVNALYAHESQRKWLDETQGLDSYTETMKELGREVGTMSGQFEYAEGFRKHSYLGFGEEGADPLAEALGASCLIPLKG</sequence>
<dbReference type="RefSeq" id="WP_145258443.1">
    <property type="nucleotide sequence ID" value="NZ_CP036279.1"/>
</dbReference>
<dbReference type="EMBL" id="CP036279">
    <property type="protein sequence ID" value="QDU61912.1"/>
    <property type="molecule type" value="Genomic_DNA"/>
</dbReference>
<reference evidence="1 2" key="1">
    <citation type="submission" date="2019-02" db="EMBL/GenBank/DDBJ databases">
        <title>Deep-cultivation of Planctomycetes and their phenomic and genomic characterization uncovers novel biology.</title>
        <authorList>
            <person name="Wiegand S."/>
            <person name="Jogler M."/>
            <person name="Boedeker C."/>
            <person name="Pinto D."/>
            <person name="Vollmers J."/>
            <person name="Rivas-Marin E."/>
            <person name="Kohn T."/>
            <person name="Peeters S.H."/>
            <person name="Heuer A."/>
            <person name="Rast P."/>
            <person name="Oberbeckmann S."/>
            <person name="Bunk B."/>
            <person name="Jeske O."/>
            <person name="Meyerdierks A."/>
            <person name="Storesund J.E."/>
            <person name="Kallscheuer N."/>
            <person name="Luecker S."/>
            <person name="Lage O.M."/>
            <person name="Pohl T."/>
            <person name="Merkel B.J."/>
            <person name="Hornburger P."/>
            <person name="Mueller R.-W."/>
            <person name="Bruemmer F."/>
            <person name="Labrenz M."/>
            <person name="Spormann A.M."/>
            <person name="Op den Camp H."/>
            <person name="Overmann J."/>
            <person name="Amann R."/>
            <person name="Jetten M.S.M."/>
            <person name="Mascher T."/>
            <person name="Medema M.H."/>
            <person name="Devos D.P."/>
            <person name="Kaster A.-K."/>
            <person name="Ovreas L."/>
            <person name="Rohde M."/>
            <person name="Galperin M.Y."/>
            <person name="Jogler C."/>
        </authorList>
    </citation>
    <scope>NUCLEOTIDE SEQUENCE [LARGE SCALE GENOMIC DNA]</scope>
    <source>
        <strain evidence="1 2">Pan216</strain>
    </source>
</reference>
<keyword evidence="1" id="KW-0456">Lyase</keyword>
<dbReference type="OrthoDB" id="9790023at2"/>
<organism evidence="1 2">
    <name type="scientific">Kolteria novifilia</name>
    <dbReference type="NCBI Taxonomy" id="2527975"/>
    <lineage>
        <taxon>Bacteria</taxon>
        <taxon>Pseudomonadati</taxon>
        <taxon>Planctomycetota</taxon>
        <taxon>Planctomycetia</taxon>
        <taxon>Kolteriales</taxon>
        <taxon>Kolteriaceae</taxon>
        <taxon>Kolteria</taxon>
    </lineage>
</organism>
<evidence type="ECO:0000313" key="2">
    <source>
        <dbReference type="Proteomes" id="UP000317093"/>
    </source>
</evidence>
<dbReference type="GO" id="GO:0047584">
    <property type="term" value="F:4-oxalmesaconate hydratase activity"/>
    <property type="evidence" value="ECO:0007669"/>
    <property type="project" value="UniProtKB-EC"/>
</dbReference>
<dbReference type="AlphaFoldDB" id="A0A518B4M9"/>
<dbReference type="Proteomes" id="UP000317093">
    <property type="component" value="Chromosome"/>
</dbReference>
<keyword evidence="2" id="KW-1185">Reference proteome</keyword>
<dbReference type="InterPro" id="IPR024078">
    <property type="entry name" value="LmbE-like_dom_sf"/>
</dbReference>
<dbReference type="InterPro" id="IPR003737">
    <property type="entry name" value="GlcNAc_PI_deacetylase-related"/>
</dbReference>
<dbReference type="PANTHER" id="PTHR12993">
    <property type="entry name" value="N-ACETYLGLUCOSAMINYL-PHOSPHATIDYLINOSITOL DE-N-ACETYLASE-RELATED"/>
    <property type="match status" value="1"/>
</dbReference>
<dbReference type="SUPFAM" id="SSF102588">
    <property type="entry name" value="LmbE-like"/>
    <property type="match status" value="1"/>
</dbReference>
<gene>
    <name evidence="1" type="primary">galB_1</name>
    <name evidence="1" type="ORF">Pan216_27770</name>
</gene>
<dbReference type="Gene3D" id="3.40.50.10320">
    <property type="entry name" value="LmbE-like"/>
    <property type="match status" value="1"/>
</dbReference>
<name>A0A518B4M9_9BACT</name>
<dbReference type="GO" id="GO:0016811">
    <property type="term" value="F:hydrolase activity, acting on carbon-nitrogen (but not peptide) bonds, in linear amides"/>
    <property type="evidence" value="ECO:0007669"/>
    <property type="project" value="TreeGrafter"/>
</dbReference>
<dbReference type="EC" id="4.2.1.83" evidence="1"/>
<accession>A0A518B4M9</accession>
<proteinExistence type="predicted"/>
<protein>
    <submittedName>
        <fullName evidence="1">4-oxalmesaconate hydratase</fullName>
        <ecNumber evidence="1">4.2.1.83</ecNumber>
    </submittedName>
</protein>
<dbReference type="Pfam" id="PF02585">
    <property type="entry name" value="PIG-L"/>
    <property type="match status" value="1"/>
</dbReference>